<name>A0A072NLB7_SCHAZ</name>
<dbReference type="Proteomes" id="UP000027936">
    <property type="component" value="Unassembled WGS sequence"/>
</dbReference>
<dbReference type="EMBL" id="JJRY01000012">
    <property type="protein sequence ID" value="KEF37703.1"/>
    <property type="molecule type" value="Genomic_DNA"/>
</dbReference>
<dbReference type="InterPro" id="IPR011042">
    <property type="entry name" value="6-blade_b-propeller_TolB-like"/>
</dbReference>
<evidence type="ECO:0000313" key="1">
    <source>
        <dbReference type="EMBL" id="KEF37703.1"/>
    </source>
</evidence>
<dbReference type="Gene3D" id="2.120.10.30">
    <property type="entry name" value="TolB, C-terminal domain"/>
    <property type="match status" value="2"/>
</dbReference>
<dbReference type="RefSeq" id="WP_035196482.1">
    <property type="nucleotide sequence ID" value="NZ_JJRY01000012.1"/>
</dbReference>
<dbReference type="PANTHER" id="PTHR36842">
    <property type="entry name" value="PROTEIN TOLB HOMOLOG"/>
    <property type="match status" value="1"/>
</dbReference>
<gene>
    <name evidence="1" type="ORF">M670_03005</name>
</gene>
<organism evidence="1 2">
    <name type="scientific">Schinkia azotoformans MEV2011</name>
    <dbReference type="NCBI Taxonomy" id="1348973"/>
    <lineage>
        <taxon>Bacteria</taxon>
        <taxon>Bacillati</taxon>
        <taxon>Bacillota</taxon>
        <taxon>Bacilli</taxon>
        <taxon>Bacillales</taxon>
        <taxon>Bacillaceae</taxon>
        <taxon>Calidifontibacillus/Schinkia group</taxon>
        <taxon>Schinkia</taxon>
    </lineage>
</organism>
<reference evidence="1 2" key="1">
    <citation type="submission" date="2014-04" db="EMBL/GenBank/DDBJ databases">
        <title>Draft genome sequence of Bacillus azotoformans MEV2011, a (co-) denitrifying strain unable to grow in the presence of oxygen.</title>
        <authorList>
            <person name="Nielsen M."/>
            <person name="Schreiber L."/>
            <person name="Finster K."/>
            <person name="Schramm A."/>
        </authorList>
    </citation>
    <scope>NUCLEOTIDE SEQUENCE [LARGE SCALE GENOMIC DNA]</scope>
    <source>
        <strain evidence="1 2">MEV2011</strain>
    </source>
</reference>
<dbReference type="AlphaFoldDB" id="A0A072NLB7"/>
<accession>A0A072NLB7</accession>
<dbReference type="PANTHER" id="PTHR36842:SF1">
    <property type="entry name" value="PROTEIN TOLB"/>
    <property type="match status" value="1"/>
</dbReference>
<proteinExistence type="predicted"/>
<dbReference type="SUPFAM" id="SSF82171">
    <property type="entry name" value="DPP6 N-terminal domain-like"/>
    <property type="match status" value="1"/>
</dbReference>
<comment type="caution">
    <text evidence="1">The sequence shown here is derived from an EMBL/GenBank/DDBJ whole genome shotgun (WGS) entry which is preliminary data.</text>
</comment>
<dbReference type="OrthoDB" id="9774911at2"/>
<protein>
    <recommendedName>
        <fullName evidence="3">Periplasmic component of the Tol biopolymer transport system</fullName>
    </recommendedName>
</protein>
<dbReference type="PATRIC" id="fig|1348973.3.peg.2908"/>
<evidence type="ECO:0000313" key="2">
    <source>
        <dbReference type="Proteomes" id="UP000027936"/>
    </source>
</evidence>
<sequence length="411" mass="47670">MKGISLLLTIFTVWILSFSIVSAESDDVLKAAFIKDNDLWIKVDNHEQRITNGEFIGFPKWSFDGNWIAYIKGDKENEYSMHQGDLWAYHVKTQRKYKVFSNVSTNFNWSPNQNTLGFQSDDVLTMVNVHVLHKPQQITSGIINFSWLPDGSGFLTSSKAGENVFEDIVLSNILFKDDKRLEPHHFYTIPVGKNDYFYGTSQFKWSHDHRWIAFQLVPTASMSADSNTISVLSNDGRILHKIDEMLNYEEWFQWAPSNNSLAFIRGNNRLSTINKKLTIKDMPKNKISMYTPSGFVDRDFSWISNNKLLVSRSVESDLINVAERPLPSIYLIDLQTGKERKITSPSENEGDFHPQSANNGKSLIWIRTSRDHASVMIANISDRKEKRWIEKIDLGPWYYEHWNWDEVFSLY</sequence>
<evidence type="ECO:0008006" key="3">
    <source>
        <dbReference type="Google" id="ProtNLM"/>
    </source>
</evidence>